<comment type="caution">
    <text evidence="5">The sequence shown here is derived from an EMBL/GenBank/DDBJ whole genome shotgun (WGS) entry which is preliminary data.</text>
</comment>
<evidence type="ECO:0000256" key="3">
    <source>
        <dbReference type="ARBA" id="ARBA00023236"/>
    </source>
</evidence>
<accession>A0ABT8HA42</accession>
<dbReference type="EMBL" id="JAUHTC010000031">
    <property type="protein sequence ID" value="MDN4517632.1"/>
    <property type="molecule type" value="Genomic_DNA"/>
</dbReference>
<evidence type="ECO:0000256" key="4">
    <source>
        <dbReference type="SAM" id="Coils"/>
    </source>
</evidence>
<dbReference type="Pfam" id="PF13558">
    <property type="entry name" value="SbcC_Walker_B"/>
    <property type="match status" value="1"/>
</dbReference>
<dbReference type="Pfam" id="PF13555">
    <property type="entry name" value="AAA_29"/>
    <property type="match status" value="1"/>
</dbReference>
<dbReference type="Proteomes" id="UP001172687">
    <property type="component" value="Unassembled WGS sequence"/>
</dbReference>
<dbReference type="RefSeq" id="WP_105387506.1">
    <property type="nucleotide sequence ID" value="NZ_CP070380.1"/>
</dbReference>
<keyword evidence="4" id="KW-0175">Coiled coil</keyword>
<dbReference type="SUPFAM" id="SSF52540">
    <property type="entry name" value="P-loop containing nucleoside triphosphate hydrolases"/>
    <property type="match status" value="1"/>
</dbReference>
<keyword evidence="3" id="KW-0742">SOS response</keyword>
<evidence type="ECO:0000313" key="6">
    <source>
        <dbReference type="Proteomes" id="UP001172687"/>
    </source>
</evidence>
<dbReference type="Gene3D" id="3.40.50.300">
    <property type="entry name" value="P-loop containing nucleotide triphosphate hydrolases"/>
    <property type="match status" value="1"/>
</dbReference>
<proteinExistence type="predicted"/>
<dbReference type="PANTHER" id="PTHR32182">
    <property type="entry name" value="DNA REPLICATION AND REPAIR PROTEIN RECF"/>
    <property type="match status" value="1"/>
</dbReference>
<keyword evidence="6" id="KW-1185">Reference proteome</keyword>
<evidence type="ECO:0000313" key="5">
    <source>
        <dbReference type="EMBL" id="MDN4517632.1"/>
    </source>
</evidence>
<keyword evidence="1" id="KW-0227">DNA damage</keyword>
<sequence>MTEQFHLSRLQVINWGVFDGYHDIPFSEGGALIAGASGSGKSSLLDAISLGFLPFNRRNFNASGDNTAAGSSAGRRTVDKYVRGAWGQRSDGGTSRVMYLRGDGTAWSAVAVTYAGDSGRTVTGLVLKWLTGESRNDSSSRFALGDGDLDIEDVCNRWAAGRFDTGVFKEDGWRFTTKVESQYLAQLYATIGIRASDAAQQLLGKAKSLKSVGGLEQFVREFMLDEPESLTRLPEALKQIDPLVEARELLAVAQKKRKILGDIEKIQQRYASESTDLGIIDLVDLPMVRAYTDHVRVAQCPAQIAQLDTTIDQLDNEYEDVTRSLNLAKAEADSLNAQISGSSASIGPLQSQVTAAEAEAEQVSRRRGAYEDMLAAQQLDVPETADDFWNLREELLAQATELLAKVERNREASTDAEYAQKSARMARDEAAKELKRVEHVGSALPEFALLMREQICNAVGVDSTDLPYVAELMDLKPDQTRWRTAVEKVLRGVGLRLMVPDQHWTKVLQFVNETNMRGRLQLHHVRAKFLGAEPVDPEANTLAAKLFAVDPTHPCAAEAVDVVTAAGDHVCVDTPEVFARFRRAVTDTGLYKDSDRLAIKDDRRPLKQSEYLYQGDVSAKINALTVDLAAAEEAYQKARRVADDIAAQRQTWRDRAAACKAICEQFPQWSQIDTETADGHADRLREQYELLLADHPDIEALNARADECWSQIQKLMTRRGAIQTRRDDLDSRRTQLLELQERLQPAFVSEPLTDLLGRYANQVPVSLELLDPEPHRDALFTAIKKEREQLRESRRRSYDELARILNTFDTSFPDAIPNDSDNFDERVHDYVALCRHIDERELPEAYERMMRLVTEQAPDAILTLHRVAEQETRRISDQIDRVNTGLGSVEFNRGTRLTLRATPRSLTAVSELTEIVRAISRRIAEVGLGDKQAILDQYADILRLRNRLASTAPEDKAWTRDALDVRNRFTFDCAEWDVASEELIRTHSNAGDNSGGEQEKLMAFCLAGALSFNLASPESSDNRPVFAQLMLDEAFSKSDPQFAQQALQAFRKFGFQLVIVATVQNATTIQPYIDSVVMVSKTEATGRNARPVATVATRTISEFGELRREMRASAKAPAGV</sequence>
<name>A0ABT8HA42_MYCAO</name>
<keyword evidence="2" id="KW-0234">DNA repair</keyword>
<dbReference type="PANTHER" id="PTHR32182:SF0">
    <property type="entry name" value="DNA REPLICATION AND REPAIR PROTEIN RECF"/>
    <property type="match status" value="1"/>
</dbReference>
<feature type="coiled-coil region" evidence="4">
    <location>
        <begin position="304"/>
        <end position="338"/>
    </location>
</feature>
<reference evidence="5" key="1">
    <citation type="submission" date="2023-07" db="EMBL/GenBank/DDBJ databases">
        <title>Degradation of tert-butanol by M. austroafricanum TBA100.</title>
        <authorList>
            <person name="Helbich S."/>
            <person name="Vainshtein Y."/>
        </authorList>
    </citation>
    <scope>NUCLEOTIDE SEQUENCE</scope>
    <source>
        <strain evidence="5">TBA100</strain>
    </source>
</reference>
<evidence type="ECO:0000256" key="1">
    <source>
        <dbReference type="ARBA" id="ARBA00022763"/>
    </source>
</evidence>
<feature type="coiled-coil region" evidence="4">
    <location>
        <begin position="621"/>
        <end position="648"/>
    </location>
</feature>
<protein>
    <submittedName>
        <fullName evidence="5">SbcC/MukB-like Walker B domain-containing protein</fullName>
    </submittedName>
</protein>
<evidence type="ECO:0000256" key="2">
    <source>
        <dbReference type="ARBA" id="ARBA00023204"/>
    </source>
</evidence>
<organism evidence="5 6">
    <name type="scientific">Mycolicibacterium austroafricanum</name>
    <name type="common">Mycobacterium austroafricanum</name>
    <dbReference type="NCBI Taxonomy" id="39687"/>
    <lineage>
        <taxon>Bacteria</taxon>
        <taxon>Bacillati</taxon>
        <taxon>Actinomycetota</taxon>
        <taxon>Actinomycetes</taxon>
        <taxon>Mycobacteriales</taxon>
        <taxon>Mycobacteriaceae</taxon>
        <taxon>Mycolicibacterium</taxon>
    </lineage>
</organism>
<dbReference type="InterPro" id="IPR027417">
    <property type="entry name" value="P-loop_NTPase"/>
</dbReference>
<gene>
    <name evidence="5" type="ORF">QYF68_07285</name>
</gene>